<evidence type="ECO:0000256" key="1">
    <source>
        <dbReference type="ARBA" id="ARBA00022679"/>
    </source>
</evidence>
<dbReference type="SUPFAM" id="SSF89796">
    <property type="entry name" value="CoA-transferase family III (CaiB/BaiF)"/>
    <property type="match status" value="1"/>
</dbReference>
<dbReference type="InterPro" id="IPR023606">
    <property type="entry name" value="CoA-Trfase_III_dom_1_sf"/>
</dbReference>
<keyword evidence="1" id="KW-0808">Transferase</keyword>
<organism evidence="2 3">
    <name type="scientific">Rhizobium alvei</name>
    <dbReference type="NCBI Taxonomy" id="1132659"/>
    <lineage>
        <taxon>Bacteria</taxon>
        <taxon>Pseudomonadati</taxon>
        <taxon>Pseudomonadota</taxon>
        <taxon>Alphaproteobacteria</taxon>
        <taxon>Hyphomicrobiales</taxon>
        <taxon>Rhizobiaceae</taxon>
        <taxon>Rhizobium/Agrobacterium group</taxon>
        <taxon>Rhizobium</taxon>
    </lineage>
</organism>
<proteinExistence type="predicted"/>
<dbReference type="Gene3D" id="3.40.50.10540">
    <property type="entry name" value="Crotonobetainyl-coa:carnitine coa-transferase, domain 1"/>
    <property type="match status" value="1"/>
</dbReference>
<dbReference type="InterPro" id="IPR050483">
    <property type="entry name" value="CoA-transferase_III_domain"/>
</dbReference>
<reference evidence="2" key="1">
    <citation type="journal article" date="2015" name="Int. J. Syst. Evol. Microbiol.">
        <title>Rhizobium alvei sp. nov., isolated from a freshwater river.</title>
        <authorList>
            <person name="Sheu S.Y."/>
            <person name="Huang H.W."/>
            <person name="Young C.C."/>
            <person name="Chen W.M."/>
        </authorList>
    </citation>
    <scope>NUCLEOTIDE SEQUENCE</scope>
    <source>
        <strain evidence="2">TNR-22</strain>
    </source>
</reference>
<name>A0ABT8YR75_9HYPH</name>
<accession>A0ABT8YR75</accession>
<comment type="caution">
    <text evidence="2">The sequence shown here is derived from an EMBL/GenBank/DDBJ whole genome shotgun (WGS) entry which is preliminary data.</text>
</comment>
<protein>
    <submittedName>
        <fullName evidence="2">CaiB/BaiF CoA-transferase family protein</fullName>
    </submittedName>
</protein>
<dbReference type="Pfam" id="PF02515">
    <property type="entry name" value="CoA_transf_3"/>
    <property type="match status" value="1"/>
</dbReference>
<dbReference type="PANTHER" id="PTHR48207:SF3">
    <property type="entry name" value="SUCCINATE--HYDROXYMETHYLGLUTARATE COA-TRANSFERASE"/>
    <property type="match status" value="1"/>
</dbReference>
<dbReference type="Gene3D" id="3.30.1540.10">
    <property type="entry name" value="formyl-coa transferase, domain 3"/>
    <property type="match status" value="1"/>
</dbReference>
<evidence type="ECO:0000313" key="3">
    <source>
        <dbReference type="Proteomes" id="UP001174932"/>
    </source>
</evidence>
<reference evidence="2" key="2">
    <citation type="submission" date="2023-07" db="EMBL/GenBank/DDBJ databases">
        <authorList>
            <person name="Shen H."/>
        </authorList>
    </citation>
    <scope>NUCLEOTIDE SEQUENCE</scope>
    <source>
        <strain evidence="2">TNR-22</strain>
    </source>
</reference>
<dbReference type="Proteomes" id="UP001174932">
    <property type="component" value="Unassembled WGS sequence"/>
</dbReference>
<keyword evidence="3" id="KW-1185">Reference proteome</keyword>
<dbReference type="EMBL" id="JAUOZU010000016">
    <property type="protein sequence ID" value="MDO6966183.1"/>
    <property type="molecule type" value="Genomic_DNA"/>
</dbReference>
<dbReference type="RefSeq" id="WP_304378108.1">
    <property type="nucleotide sequence ID" value="NZ_JAUOZU010000016.1"/>
</dbReference>
<sequence>MNRDLEGLLVVSVEQAVAAPYLSGKLAEAGARVIKIERPEGDFAREYDHLVHGESAYFVWLNRGKQSVCLDLKQEADRDILMNMIGKADIFIQNLAPGAVERLGFGPDLLRSRFPRLITCSISGYGDEGPLRELKAYDLLVQAESGLSAITGNEHGSARVGVSVCDIAAGMTATQAVLQALYARSVNGKGRHIAVSLYHALSDWMNVPYLQYVYGGKVPARSGLSHPTIAPYGAYVCADGRSVLFSIQNEREWVRLCTDALGRPDLAADPRFGSNSARVTNREALDAEITPIFASHSRDEMTERLYAAKIAYGRVSTLEDVASHPQNRYVTVETPTGPVRLLGPGALVDGHLPEFGPVPALGADSEPLKREFSERT</sequence>
<dbReference type="InterPro" id="IPR003673">
    <property type="entry name" value="CoA-Trfase_fam_III"/>
</dbReference>
<gene>
    <name evidence="2" type="ORF">Q4481_19700</name>
</gene>
<dbReference type="PANTHER" id="PTHR48207">
    <property type="entry name" value="SUCCINATE--HYDROXYMETHYLGLUTARATE COA-TRANSFERASE"/>
    <property type="match status" value="1"/>
</dbReference>
<evidence type="ECO:0000313" key="2">
    <source>
        <dbReference type="EMBL" id="MDO6966183.1"/>
    </source>
</evidence>
<dbReference type="InterPro" id="IPR044855">
    <property type="entry name" value="CoA-Trfase_III_dom3_sf"/>
</dbReference>